<accession>A0A382UNK9</accession>
<name>A0A382UNK9_9ZZZZ</name>
<dbReference type="AlphaFoldDB" id="A0A382UNK9"/>
<evidence type="ECO:0000313" key="1">
    <source>
        <dbReference type="EMBL" id="SVD35772.1"/>
    </source>
</evidence>
<proteinExistence type="predicted"/>
<protein>
    <submittedName>
        <fullName evidence="1">Uncharacterized protein</fullName>
    </submittedName>
</protein>
<gene>
    <name evidence="1" type="ORF">METZ01_LOCUS388626</name>
</gene>
<feature type="non-terminal residue" evidence="1">
    <location>
        <position position="50"/>
    </location>
</feature>
<organism evidence="1">
    <name type="scientific">marine metagenome</name>
    <dbReference type="NCBI Taxonomy" id="408172"/>
    <lineage>
        <taxon>unclassified sequences</taxon>
        <taxon>metagenomes</taxon>
        <taxon>ecological metagenomes</taxon>
    </lineage>
</organism>
<sequence>MTDKEIIEGLTLQVEQLAEDVRGLTYTVQDLVAVIGAESVLHDEFGLIRY</sequence>
<reference evidence="1" key="1">
    <citation type="submission" date="2018-05" db="EMBL/GenBank/DDBJ databases">
        <authorList>
            <person name="Lanie J.A."/>
            <person name="Ng W.-L."/>
            <person name="Kazmierczak K.M."/>
            <person name="Andrzejewski T.M."/>
            <person name="Davidsen T.M."/>
            <person name="Wayne K.J."/>
            <person name="Tettelin H."/>
            <person name="Glass J.I."/>
            <person name="Rusch D."/>
            <person name="Podicherti R."/>
            <person name="Tsui H.-C.T."/>
            <person name="Winkler M.E."/>
        </authorList>
    </citation>
    <scope>NUCLEOTIDE SEQUENCE</scope>
</reference>
<dbReference type="EMBL" id="UINC01145563">
    <property type="protein sequence ID" value="SVD35772.1"/>
    <property type="molecule type" value="Genomic_DNA"/>
</dbReference>